<evidence type="ECO:0000313" key="2">
    <source>
        <dbReference type="EMBL" id="RJX50403.1"/>
    </source>
</evidence>
<keyword evidence="3" id="KW-1185">Reference proteome</keyword>
<proteinExistence type="predicted"/>
<reference evidence="2 3" key="1">
    <citation type="submission" date="2018-06" db="EMBL/GenBank/DDBJ databases">
        <title>Halonotius sp. F13-13 a new haloarchaeeon isolated from a solar saltern from Isla Cristina, Huelva, Spain.</title>
        <authorList>
            <person name="Duran-Viseras A."/>
            <person name="Sanchez-Porro C."/>
            <person name="Ventosa A."/>
        </authorList>
    </citation>
    <scope>NUCLEOTIDE SEQUENCE [LARGE SCALE GENOMIC DNA]</scope>
    <source>
        <strain evidence="2 3">CECT 7525</strain>
    </source>
</reference>
<feature type="transmembrane region" description="Helical" evidence="1">
    <location>
        <begin position="312"/>
        <end position="331"/>
    </location>
</feature>
<dbReference type="Proteomes" id="UP000281564">
    <property type="component" value="Unassembled WGS sequence"/>
</dbReference>
<dbReference type="Pfam" id="PF24400">
    <property type="entry name" value="DUF7544"/>
    <property type="match status" value="1"/>
</dbReference>
<gene>
    <name evidence="2" type="ORF">DP106_05765</name>
</gene>
<feature type="transmembrane region" description="Helical" evidence="1">
    <location>
        <begin position="168"/>
        <end position="192"/>
    </location>
</feature>
<evidence type="ECO:0008006" key="4">
    <source>
        <dbReference type="Google" id="ProtNLM"/>
    </source>
</evidence>
<feature type="transmembrane region" description="Helical" evidence="1">
    <location>
        <begin position="114"/>
        <end position="134"/>
    </location>
</feature>
<protein>
    <recommendedName>
        <fullName evidence="4">Glycerophosphoryl diester phosphodiesterase membrane domain-containing protein</fullName>
    </recommendedName>
</protein>
<sequence length="376" mass="39199">MSWHAIDSVDEAIEETRSFLSPFAVGRWLKLALISIFVGTGGSGLSLLNLPSSIPGDDSPGNMSAGSGNVTTDGNITPPSGGEFAPGGNVTAGAPPTGEVPPPSELLEMAGAELGLLVAIGLLAFAIVLVIGLLTETLRFVFYDDLQTDTVRLIEPAKRRFGQALRLYAFKLGLGLLTVGPLAGLVVFFAVADIPVGLLVFAAAGLFIIGVMLLSTIVSRITDEFVVPTMVVTDSGVLDGWRRFWPVFRGQLSQFGVYLVVHLLLLLAVGIARAILSIIVYGIVLTIGGVIGLVIVFGLFGGLSAAASSTAALVVLGLLALVTLLIGWVVLLPVQIAVLTYVTNYEVAMLAACDEELRLRPATTTSADDGESPVID</sequence>
<dbReference type="InterPro" id="IPR055966">
    <property type="entry name" value="DUF7544"/>
</dbReference>
<dbReference type="AlphaFoldDB" id="A0A3A6QF78"/>
<evidence type="ECO:0000313" key="3">
    <source>
        <dbReference type="Proteomes" id="UP000281564"/>
    </source>
</evidence>
<comment type="caution">
    <text evidence="2">The sequence shown here is derived from an EMBL/GenBank/DDBJ whole genome shotgun (WGS) entry which is preliminary data.</text>
</comment>
<dbReference type="EMBL" id="QMDW01000006">
    <property type="protein sequence ID" value="RJX50403.1"/>
    <property type="molecule type" value="Genomic_DNA"/>
</dbReference>
<keyword evidence="1" id="KW-1133">Transmembrane helix</keyword>
<keyword evidence="1" id="KW-0812">Transmembrane</keyword>
<feature type="transmembrane region" description="Helical" evidence="1">
    <location>
        <begin position="252"/>
        <end position="272"/>
    </location>
</feature>
<name>A0A3A6QF78_9EURY</name>
<accession>A0A3A6QF78</accession>
<evidence type="ECO:0000256" key="1">
    <source>
        <dbReference type="SAM" id="Phobius"/>
    </source>
</evidence>
<dbReference type="RefSeq" id="WP_120083998.1">
    <property type="nucleotide sequence ID" value="NZ_QMDW01000006.1"/>
</dbReference>
<feature type="transmembrane region" description="Helical" evidence="1">
    <location>
        <begin position="278"/>
        <end position="300"/>
    </location>
</feature>
<dbReference type="OrthoDB" id="137652at2157"/>
<feature type="transmembrane region" description="Helical" evidence="1">
    <location>
        <begin position="198"/>
        <end position="218"/>
    </location>
</feature>
<keyword evidence="1" id="KW-0472">Membrane</keyword>
<organism evidence="2 3">
    <name type="scientific">Halonotius pteroides</name>
    <dbReference type="NCBI Taxonomy" id="268735"/>
    <lineage>
        <taxon>Archaea</taxon>
        <taxon>Methanobacteriati</taxon>
        <taxon>Methanobacteriota</taxon>
        <taxon>Stenosarchaea group</taxon>
        <taxon>Halobacteria</taxon>
        <taxon>Halobacteriales</taxon>
        <taxon>Haloferacaceae</taxon>
        <taxon>Halonotius</taxon>
    </lineage>
</organism>